<evidence type="ECO:0000313" key="2">
    <source>
        <dbReference type="EMBL" id="KAH0433260.1"/>
    </source>
</evidence>
<keyword evidence="1" id="KW-0472">Membrane</keyword>
<protein>
    <recommendedName>
        <fullName evidence="4">Secreted protein</fullName>
    </recommendedName>
</protein>
<evidence type="ECO:0000313" key="3">
    <source>
        <dbReference type="Proteomes" id="UP000775213"/>
    </source>
</evidence>
<reference evidence="2 3" key="1">
    <citation type="journal article" date="2021" name="Hortic Res">
        <title>Chromosome-scale assembly of the Dendrobium chrysotoxum genome enhances the understanding of orchid evolution.</title>
        <authorList>
            <person name="Zhang Y."/>
            <person name="Zhang G.Q."/>
            <person name="Zhang D."/>
            <person name="Liu X.D."/>
            <person name="Xu X.Y."/>
            <person name="Sun W.H."/>
            <person name="Yu X."/>
            <person name="Zhu X."/>
            <person name="Wang Z.W."/>
            <person name="Zhao X."/>
            <person name="Zhong W.Y."/>
            <person name="Chen H."/>
            <person name="Yin W.L."/>
            <person name="Huang T."/>
            <person name="Niu S.C."/>
            <person name="Liu Z.J."/>
        </authorList>
    </citation>
    <scope>NUCLEOTIDE SEQUENCE [LARGE SCALE GENOMIC DNA]</scope>
    <source>
        <strain evidence="2">Lindl</strain>
    </source>
</reference>
<name>A0AAV7FI63_DENCH</name>
<keyword evidence="1" id="KW-1133">Transmembrane helix</keyword>
<evidence type="ECO:0008006" key="4">
    <source>
        <dbReference type="Google" id="ProtNLM"/>
    </source>
</evidence>
<keyword evidence="3" id="KW-1185">Reference proteome</keyword>
<feature type="transmembrane region" description="Helical" evidence="1">
    <location>
        <begin position="21"/>
        <end position="40"/>
    </location>
</feature>
<sequence length="103" mass="11933">MLYTSRHFFALPTRSRRLARVFFSISPALGCSFPFLLPFVSRTFVLFDFASRYKKSRLLAVIYNMTRCLKSSEGQAQFVEALNFRISVNLSARKVLLKSNNLR</sequence>
<dbReference type="EMBL" id="JAGFBR010000819">
    <property type="protein sequence ID" value="KAH0433260.1"/>
    <property type="molecule type" value="Genomic_DNA"/>
</dbReference>
<proteinExistence type="predicted"/>
<accession>A0AAV7FI63</accession>
<evidence type="ECO:0000256" key="1">
    <source>
        <dbReference type="SAM" id="Phobius"/>
    </source>
</evidence>
<gene>
    <name evidence="2" type="ORF">IEQ34_027067</name>
</gene>
<comment type="caution">
    <text evidence="2">The sequence shown here is derived from an EMBL/GenBank/DDBJ whole genome shotgun (WGS) entry which is preliminary data.</text>
</comment>
<organism evidence="2 3">
    <name type="scientific">Dendrobium chrysotoxum</name>
    <name type="common">Orchid</name>
    <dbReference type="NCBI Taxonomy" id="161865"/>
    <lineage>
        <taxon>Eukaryota</taxon>
        <taxon>Viridiplantae</taxon>
        <taxon>Streptophyta</taxon>
        <taxon>Embryophyta</taxon>
        <taxon>Tracheophyta</taxon>
        <taxon>Spermatophyta</taxon>
        <taxon>Magnoliopsida</taxon>
        <taxon>Liliopsida</taxon>
        <taxon>Asparagales</taxon>
        <taxon>Orchidaceae</taxon>
        <taxon>Epidendroideae</taxon>
        <taxon>Malaxideae</taxon>
        <taxon>Dendrobiinae</taxon>
        <taxon>Dendrobium</taxon>
    </lineage>
</organism>
<dbReference type="AlphaFoldDB" id="A0AAV7FI63"/>
<dbReference type="Proteomes" id="UP000775213">
    <property type="component" value="Unassembled WGS sequence"/>
</dbReference>
<keyword evidence="1" id="KW-0812">Transmembrane</keyword>